<evidence type="ECO:0000259" key="1">
    <source>
        <dbReference type="PROSITE" id="PS51782"/>
    </source>
</evidence>
<keyword evidence="3" id="KW-1185">Reference proteome</keyword>
<dbReference type="Proteomes" id="UP000094769">
    <property type="component" value="Unassembled WGS sequence"/>
</dbReference>
<sequence length="569" mass="62906">MHVNDNIASPSPATSLSGVKGYSLMSYILQVRALVVAILLSVFVSQANSAEWIYTVVEGDNLWDFSEKYLDNVLRFKKLQKLNNIKNPKRLQPGSWLRVPMKWIKSNAVPARLADFEGQVQLIHADGSQAASLKSGTQIHLGDILRTGPKSNAAILFADSSAMTLHSYSEMRFDHLSAHGDTGMVDSRLHLIQGRLQTRVRPSVGPGSRFEIYTPSAISAVRGTVYRAAVTGDGTTSNIEVLEGKVEVSGGDKQRLISAGFGTRVEKGKAPIPPVELLPPPDFKQIPEVVRFIDWRLEWGAIDNAVNYRIEVSRDENLDVLARDQLSDQTNFPLPELPDGRYWIRVRGIDVNGLEGVSRVASVLVDAQPQPPISISPPDGAVQRGGGTELHWTKSETADKYLLEIAMDEGFDKIVHRVNDLKDTRYQTDQITKPGTYYWRVTAILGNESGPPGVVRSWQLKPTLDAVDPSIEAADDKVTASWREGAAGQRYQVQVALDGDFSTLELDQITDQPEISFNQPQGQVLYLRVRAIDMDGYEGPWGSVQQIEPPLDQGVWTVPVLFILGLFFI</sequence>
<dbReference type="Gene3D" id="2.60.40.10">
    <property type="entry name" value="Immunoglobulins"/>
    <property type="match status" value="3"/>
</dbReference>
<dbReference type="SUPFAM" id="SSF54106">
    <property type="entry name" value="LysM domain"/>
    <property type="match status" value="1"/>
</dbReference>
<accession>A0A7Z0VLN9</accession>
<comment type="caution">
    <text evidence="2">The sequence shown here is derived from an EMBL/GenBank/DDBJ whole genome shotgun (WGS) entry which is preliminary data.</text>
</comment>
<dbReference type="PIRSF" id="PIRSF029644">
    <property type="entry name" value="UCP029644"/>
    <property type="match status" value="1"/>
</dbReference>
<evidence type="ECO:0000313" key="2">
    <source>
        <dbReference type="EMBL" id="ODJ87531.1"/>
    </source>
</evidence>
<dbReference type="InterPro" id="IPR036779">
    <property type="entry name" value="LysM_dom_sf"/>
</dbReference>
<dbReference type="Gene3D" id="2.60.120.1440">
    <property type="match status" value="1"/>
</dbReference>
<protein>
    <submittedName>
        <fullName evidence="2">FecR protein</fullName>
    </submittedName>
</protein>
<dbReference type="PANTHER" id="PTHR38731:SF1">
    <property type="entry name" value="FECR PROTEIN DOMAIN-CONTAINING PROTEIN"/>
    <property type="match status" value="1"/>
</dbReference>
<dbReference type="InterPro" id="IPR018392">
    <property type="entry name" value="LysM"/>
</dbReference>
<dbReference type="InterPro" id="IPR016930">
    <property type="entry name" value="UCP029644"/>
</dbReference>
<dbReference type="Gene3D" id="3.10.350.10">
    <property type="entry name" value="LysM domain"/>
    <property type="match status" value="1"/>
</dbReference>
<evidence type="ECO:0000313" key="3">
    <source>
        <dbReference type="Proteomes" id="UP000094769"/>
    </source>
</evidence>
<gene>
    <name evidence="2" type="ORF">CODIS_22420</name>
</gene>
<dbReference type="InterPro" id="IPR013783">
    <property type="entry name" value="Ig-like_fold"/>
</dbReference>
<dbReference type="InterPro" id="IPR006860">
    <property type="entry name" value="FecR"/>
</dbReference>
<name>A0A7Z0VLN9_9GAMM</name>
<dbReference type="Pfam" id="PF01476">
    <property type="entry name" value="LysM"/>
    <property type="match status" value="1"/>
</dbReference>
<organism evidence="2 3">
    <name type="scientific">Candidatus Thiodiazotropha endolucinida</name>
    <dbReference type="NCBI Taxonomy" id="1655433"/>
    <lineage>
        <taxon>Bacteria</taxon>
        <taxon>Pseudomonadati</taxon>
        <taxon>Pseudomonadota</taxon>
        <taxon>Gammaproteobacteria</taxon>
        <taxon>Chromatiales</taxon>
        <taxon>Sedimenticolaceae</taxon>
        <taxon>Candidatus Thiodiazotropha</taxon>
    </lineage>
</organism>
<dbReference type="EMBL" id="MARB01000011">
    <property type="protein sequence ID" value="ODJ87531.1"/>
    <property type="molecule type" value="Genomic_DNA"/>
</dbReference>
<dbReference type="CDD" id="cd00118">
    <property type="entry name" value="LysM"/>
    <property type="match status" value="1"/>
</dbReference>
<dbReference type="SMART" id="SM00257">
    <property type="entry name" value="LysM"/>
    <property type="match status" value="1"/>
</dbReference>
<proteinExistence type="predicted"/>
<dbReference type="PROSITE" id="PS51782">
    <property type="entry name" value="LYSM"/>
    <property type="match status" value="1"/>
</dbReference>
<dbReference type="Pfam" id="PF04773">
    <property type="entry name" value="FecR"/>
    <property type="match status" value="1"/>
</dbReference>
<feature type="domain" description="LysM" evidence="1">
    <location>
        <begin position="52"/>
        <end position="99"/>
    </location>
</feature>
<reference evidence="2 3" key="1">
    <citation type="submission" date="2016-06" db="EMBL/GenBank/DDBJ databases">
        <title>Genome sequence of endosymbiont of Candidatus Endolucinida thiodiazotropha.</title>
        <authorList>
            <person name="Poehlein A."/>
            <person name="Koenig S."/>
            <person name="Heiden S.E."/>
            <person name="Thuermer A."/>
            <person name="Voget S."/>
            <person name="Daniel R."/>
            <person name="Markert S."/>
            <person name="Gros O."/>
            <person name="Schweder T."/>
        </authorList>
    </citation>
    <scope>NUCLEOTIDE SEQUENCE [LARGE SCALE GENOMIC DNA]</scope>
    <source>
        <strain evidence="2 3">COS</strain>
    </source>
</reference>
<dbReference type="PANTHER" id="PTHR38731">
    <property type="entry name" value="LIPL45-RELATED LIPOPROTEIN-RELATED"/>
    <property type="match status" value="1"/>
</dbReference>
<dbReference type="AlphaFoldDB" id="A0A7Z0VLN9"/>